<name>A0ABS3U4Y0_9ACTN</name>
<dbReference type="PANTHER" id="PTHR46943:SF1">
    <property type="entry name" value="PENTRAXIN-RELATED PROTEIN PTX3"/>
    <property type="match status" value="1"/>
</dbReference>
<dbReference type="Gene3D" id="2.60.120.200">
    <property type="match status" value="3"/>
</dbReference>
<evidence type="ECO:0000256" key="3">
    <source>
        <dbReference type="SAM" id="MobiDB-lite"/>
    </source>
</evidence>
<feature type="region of interest" description="Disordered" evidence="3">
    <location>
        <begin position="1453"/>
        <end position="1479"/>
    </location>
</feature>
<gene>
    <name evidence="6" type="ORF">J5V16_13465</name>
</gene>
<dbReference type="SMART" id="SM00560">
    <property type="entry name" value="LamGL"/>
    <property type="match status" value="3"/>
</dbReference>
<sequence length="1479" mass="156423">MTSPHPRRAIARSLTIGLASVIAGAALSTPPALAEEPNDASCTAPDSGLQESNEADALALAAACDAEVLIRDMQDYTSRSYAQPDGSTTTEFRAVPGWVPDESGDWVEVDTTVEVAEDGSLEAVATVMDLRFGAAGTTEFVSAVSADGEQVSLSWPDPLPAPVAEGSTVVYPDVLPDVDLEVYAGVSDFSYALVVKTPEAAASPELEQIELGLTTDGLAVSSDSEADTAQLTDAEGESAFGVATPLMWDSSAAAEGTPELAAAMELEIDADSLTVVPDQTLLDDPDAQYPIYIDPKFYDTSVSWTNFLYGEAYANEITCGNGAVMCTGLQLWENDPTLGYWRAGMIFNGIQALADREVRDAGVWITQTHTAGVGKTYDVKLVAMNSFNVDTAAFDDVFNSKVVGTVATDSVPTSNDNYNETDQTIAWTSTTGLKNRMQALADDGSNTAPFAVVSGDETDRYQWRKMDPSTATLLVTHAANPPRSLKTAGKDCSTSAPGLTLNTLQPVLTATTPSNLLSSTHLDFRVVDPGPSPDVTIAEMTVSGVAESTAYSATVPSGKLVRGKNYYWEARVRDADSSHDAVGEWTANCHFRLNQLPTTPTALKTEDQACGTQASPTLVTSTTPKFSALPGDPDDGSSLVTRFRFYAQTGDHIWEDTETLLEGGTSAITRLSANEATEGLYRWNARTEDAFTQSAWSAYCWVRIDSTPPSPPDVVQVTTSPLPGQTVTFELISDSDVKSFNYSFNSAAEKSIPATAGRAQLQLTLPATGSIQHTLQVTAWDVPVGSTGNPSSPTTLIFTAIAAQPAEAVGAWRFDGDLLDDAGEHDLTPLGAAVTGPDRAGRPDSAAVFDGTSASCLKAGSPIVDTKSSYTVAGWVNAASAPASEAAVIDVTGAVSSNMKLLLTTSGKWGVAMSNADGGTTGVSVVSPTTAQFGTWTHVSAVYDAAAVRLRLYVNGFLVGSKEAPDAWTANGVFSVGCGVKASGSTFGHFAGSVDDAVIFGQPLTGQQIDESMGGAGIPAALQAWYPLRYDKTPGVVPGADYSGRGPDLTAMPTTPVWESDQHGRENSALKFDGSTCPTAETVPVRTDSAFTVSAWVRLDADHLNAHPRVFSFHGSQYFSVMAKYNASTDRWNVSVTSEDSAAPDWGEGAVSTETGGATETEWTQITVAVDPDHNRLDLFVNGAFSDSGVMSTEWDPWRASEFVIGCGGTSDGARYTQWDGAISDVRVWRGALDATEVNTTHTEALGWWELGEVPEGTDAWGGHDLTLNGAYSWELDRYNFCWAAYGLSLEGQGWAETAGPVITTDESFTVAAWVRLDDTDGYRTIVSQTGTTYGAFNLSYNPNAGRFQLSMPQSDSENTKWTRALANSSPVVGKWYHLAAQVDLGAGTIRLYVDGVLQDQVGQLVDSPWQANGPLTIGAAEQFGTMVNQMVGGIDEVVAFSGVLDEQAIKTLAEDNPGPEPTGDPECTDPTDPPPVID</sequence>
<dbReference type="PANTHER" id="PTHR46943">
    <property type="entry name" value="PENTRAXIN-RELATED PROTEIN PTX3"/>
    <property type="match status" value="1"/>
</dbReference>
<feature type="domain" description="LamG-like jellyroll fold" evidence="5">
    <location>
        <begin position="1089"/>
        <end position="1236"/>
    </location>
</feature>
<dbReference type="EMBL" id="JAGFNP010000006">
    <property type="protein sequence ID" value="MBO3733830.1"/>
    <property type="molecule type" value="Genomic_DNA"/>
</dbReference>
<keyword evidence="1 4" id="KW-0732">Signal</keyword>
<dbReference type="SUPFAM" id="SSF49899">
    <property type="entry name" value="Concanavalin A-like lectins/glucanases"/>
    <property type="match status" value="3"/>
</dbReference>
<feature type="chain" id="PRO_5046188745" evidence="4">
    <location>
        <begin position="35"/>
        <end position="1479"/>
    </location>
</feature>
<evidence type="ECO:0000256" key="4">
    <source>
        <dbReference type="SAM" id="SignalP"/>
    </source>
</evidence>
<proteinExistence type="predicted"/>
<feature type="domain" description="LamG-like jellyroll fold" evidence="5">
    <location>
        <begin position="868"/>
        <end position="1007"/>
    </location>
</feature>
<evidence type="ECO:0000256" key="1">
    <source>
        <dbReference type="ARBA" id="ARBA00022729"/>
    </source>
</evidence>
<reference evidence="6 7" key="1">
    <citation type="submission" date="2021-03" db="EMBL/GenBank/DDBJ databases">
        <title>Glycomyces sp. nov., a novel actinomycete isolated from soil.</title>
        <authorList>
            <person name="Yang X."/>
            <person name="Xu X."/>
        </authorList>
    </citation>
    <scope>NUCLEOTIDE SEQUENCE [LARGE SCALE GENOMIC DNA]</scope>
    <source>
        <strain evidence="6 7">NEAU-S30</strain>
    </source>
</reference>
<keyword evidence="7" id="KW-1185">Reference proteome</keyword>
<dbReference type="RefSeq" id="WP_208496785.1">
    <property type="nucleotide sequence ID" value="NZ_JAGFNP010000006.1"/>
</dbReference>
<feature type="domain" description="LamG-like jellyroll fold" evidence="5">
    <location>
        <begin position="1307"/>
        <end position="1448"/>
    </location>
</feature>
<evidence type="ECO:0000259" key="5">
    <source>
        <dbReference type="SMART" id="SM00560"/>
    </source>
</evidence>
<evidence type="ECO:0000256" key="2">
    <source>
        <dbReference type="ARBA" id="ARBA00023157"/>
    </source>
</evidence>
<accession>A0ABS3U4Y0</accession>
<dbReference type="Proteomes" id="UP000681341">
    <property type="component" value="Unassembled WGS sequence"/>
</dbReference>
<protein>
    <submittedName>
        <fullName evidence="6">LamG domain-containing protein</fullName>
    </submittedName>
</protein>
<comment type="caution">
    <text evidence="6">The sequence shown here is derived from an EMBL/GenBank/DDBJ whole genome shotgun (WGS) entry which is preliminary data.</text>
</comment>
<dbReference type="InterPro" id="IPR006558">
    <property type="entry name" value="LamG-like"/>
</dbReference>
<evidence type="ECO:0000313" key="7">
    <source>
        <dbReference type="Proteomes" id="UP000681341"/>
    </source>
</evidence>
<dbReference type="InterPro" id="IPR042837">
    <property type="entry name" value="PTX3"/>
</dbReference>
<keyword evidence="2" id="KW-1015">Disulfide bond</keyword>
<dbReference type="InterPro" id="IPR013320">
    <property type="entry name" value="ConA-like_dom_sf"/>
</dbReference>
<dbReference type="Pfam" id="PF13385">
    <property type="entry name" value="Laminin_G_3"/>
    <property type="match status" value="3"/>
</dbReference>
<organism evidence="6 7">
    <name type="scientific">Glycomyces niveus</name>
    <dbReference type="NCBI Taxonomy" id="2820287"/>
    <lineage>
        <taxon>Bacteria</taxon>
        <taxon>Bacillati</taxon>
        <taxon>Actinomycetota</taxon>
        <taxon>Actinomycetes</taxon>
        <taxon>Glycomycetales</taxon>
        <taxon>Glycomycetaceae</taxon>
        <taxon>Glycomyces</taxon>
    </lineage>
</organism>
<feature type="signal peptide" evidence="4">
    <location>
        <begin position="1"/>
        <end position="34"/>
    </location>
</feature>
<evidence type="ECO:0000313" key="6">
    <source>
        <dbReference type="EMBL" id="MBO3733830.1"/>
    </source>
</evidence>